<dbReference type="InterPro" id="IPR025291">
    <property type="entry name" value="DUF4153"/>
</dbReference>
<dbReference type="RefSeq" id="WP_189433177.1">
    <property type="nucleotide sequence ID" value="NZ_BNAO01000005.1"/>
</dbReference>
<protein>
    <submittedName>
        <fullName evidence="2">DUF4153 domain-containing protein</fullName>
    </submittedName>
</protein>
<feature type="transmembrane region" description="Helical" evidence="1">
    <location>
        <begin position="20"/>
        <end position="36"/>
    </location>
</feature>
<organism evidence="2 3">
    <name type="scientific">Alishewanella longhuensis</name>
    <dbReference type="NCBI Taxonomy" id="1091037"/>
    <lineage>
        <taxon>Bacteria</taxon>
        <taxon>Pseudomonadati</taxon>
        <taxon>Pseudomonadota</taxon>
        <taxon>Gammaproteobacteria</taxon>
        <taxon>Alteromonadales</taxon>
        <taxon>Alteromonadaceae</taxon>
        <taxon>Alishewanella</taxon>
    </lineage>
</organism>
<keyword evidence="1" id="KW-1133">Transmembrane helix</keyword>
<sequence length="605" mass="67649">MTDVSKTDVALLQPDRPSKVFIVVIAVLQALLLYLAQTGKEQQWGWFANLHGQVYWYVLVLAVPTVMLLSVQSWLAWRFWLNTALVFLLFTHTASWALYTATGMPGLEANAVLIPFAITQAALLFILLPFLQCHLLYQRWQLSYPSLFSLAWQNTLTLLLMLVFVGLSWLVLHLGASLFALIKLTLLQELLREKAVIYLLTGLMVGLGILLGRTQYHAIYVLRNIVFAMFKGLLPLLALIALGFVLSLPFTGLEPLWATRHAAAILISLQLMLLLFVNAVAQAGTQAAPYNRLLRYLINAALCSLPIFALLALYAIYLRLNQYGMTQDRLYALLLALVLAAHAIGYCLAALRSTQGWLPLLGKVNISLAFAAILLLVAVNSPLLDVQRLTATSQIARLQASAVDAAEHNYRAEHDLYHLRFQTGRPGYQALQQRLEQLAPDDALAIEIAAALAKPSRYRQYPTDEQKAALAITELASLKQQIIQADWVTIADDVWWQALLTQQLGMLNCLQTDASCLLVQQDLNQDGQDELILCALGEFYHGAECQVYRFENAWQNEASFYLPSVQGGHQRLKQQLLAAPLQTKARNYPDILFNERSVRVNPISD</sequence>
<proteinExistence type="predicted"/>
<dbReference type="EMBL" id="BNAO01000005">
    <property type="protein sequence ID" value="GHG71648.1"/>
    <property type="molecule type" value="Genomic_DNA"/>
</dbReference>
<gene>
    <name evidence="2" type="ORF">GCM10010919_23250</name>
</gene>
<feature type="transmembrane region" description="Helical" evidence="1">
    <location>
        <begin position="157"/>
        <end position="183"/>
    </location>
</feature>
<feature type="transmembrane region" description="Helical" evidence="1">
    <location>
        <begin position="195"/>
        <end position="213"/>
    </location>
</feature>
<comment type="caution">
    <text evidence="2">The sequence shown here is derived from an EMBL/GenBank/DDBJ whole genome shotgun (WGS) entry which is preliminary data.</text>
</comment>
<feature type="transmembrane region" description="Helical" evidence="1">
    <location>
        <begin position="262"/>
        <end position="281"/>
    </location>
</feature>
<evidence type="ECO:0000256" key="1">
    <source>
        <dbReference type="SAM" id="Phobius"/>
    </source>
</evidence>
<dbReference type="Proteomes" id="UP000659697">
    <property type="component" value="Unassembled WGS sequence"/>
</dbReference>
<evidence type="ECO:0000313" key="3">
    <source>
        <dbReference type="Proteomes" id="UP000659697"/>
    </source>
</evidence>
<keyword evidence="1" id="KW-0812">Transmembrane</keyword>
<feature type="transmembrane region" description="Helical" evidence="1">
    <location>
        <begin position="111"/>
        <end position="137"/>
    </location>
</feature>
<name>A0ABQ3KZM7_9ALTE</name>
<feature type="transmembrane region" description="Helical" evidence="1">
    <location>
        <begin position="56"/>
        <end position="74"/>
    </location>
</feature>
<evidence type="ECO:0000313" key="2">
    <source>
        <dbReference type="EMBL" id="GHG71648.1"/>
    </source>
</evidence>
<feature type="transmembrane region" description="Helical" evidence="1">
    <location>
        <begin position="80"/>
        <end position="99"/>
    </location>
</feature>
<dbReference type="Pfam" id="PF13687">
    <property type="entry name" value="DUF4153"/>
    <property type="match status" value="1"/>
</dbReference>
<keyword evidence="3" id="KW-1185">Reference proteome</keyword>
<keyword evidence="1" id="KW-0472">Membrane</keyword>
<accession>A0ABQ3KZM7</accession>
<reference evidence="3" key="1">
    <citation type="journal article" date="2019" name="Int. J. Syst. Evol. Microbiol.">
        <title>The Global Catalogue of Microorganisms (GCM) 10K type strain sequencing project: providing services to taxonomists for standard genome sequencing and annotation.</title>
        <authorList>
            <consortium name="The Broad Institute Genomics Platform"/>
            <consortium name="The Broad Institute Genome Sequencing Center for Infectious Disease"/>
            <person name="Wu L."/>
            <person name="Ma J."/>
        </authorList>
    </citation>
    <scope>NUCLEOTIDE SEQUENCE [LARGE SCALE GENOMIC DNA]</scope>
    <source>
        <strain evidence="3">CGMCC 1.7003</strain>
    </source>
</reference>
<feature type="transmembrane region" description="Helical" evidence="1">
    <location>
        <begin position="225"/>
        <end position="250"/>
    </location>
</feature>
<feature type="transmembrane region" description="Helical" evidence="1">
    <location>
        <begin position="357"/>
        <end position="379"/>
    </location>
</feature>
<feature type="transmembrane region" description="Helical" evidence="1">
    <location>
        <begin position="330"/>
        <end position="351"/>
    </location>
</feature>
<feature type="transmembrane region" description="Helical" evidence="1">
    <location>
        <begin position="293"/>
        <end position="318"/>
    </location>
</feature>